<feature type="transmembrane region" description="Helical" evidence="5">
    <location>
        <begin position="360"/>
        <end position="386"/>
    </location>
</feature>
<feature type="transmembrane region" description="Helical" evidence="5">
    <location>
        <begin position="67"/>
        <end position="91"/>
    </location>
</feature>
<evidence type="ECO:0008006" key="8">
    <source>
        <dbReference type="Google" id="ProtNLM"/>
    </source>
</evidence>
<comment type="subcellular location">
    <subcellularLocation>
        <location evidence="1">Membrane</location>
        <topology evidence="1">Multi-pass membrane protein</topology>
    </subcellularLocation>
</comment>
<feature type="transmembrane region" description="Helical" evidence="5">
    <location>
        <begin position="147"/>
        <end position="166"/>
    </location>
</feature>
<keyword evidence="2 5" id="KW-0812">Transmembrane</keyword>
<evidence type="ECO:0000256" key="3">
    <source>
        <dbReference type="ARBA" id="ARBA00022989"/>
    </source>
</evidence>
<evidence type="ECO:0000256" key="4">
    <source>
        <dbReference type="ARBA" id="ARBA00023136"/>
    </source>
</evidence>
<dbReference type="Gene3D" id="1.20.1250.20">
    <property type="entry name" value="MFS general substrate transporter like domains"/>
    <property type="match status" value="2"/>
</dbReference>
<feature type="transmembrane region" description="Helical" evidence="5">
    <location>
        <begin position="502"/>
        <end position="524"/>
    </location>
</feature>
<dbReference type="InterPro" id="IPR036259">
    <property type="entry name" value="MFS_trans_sf"/>
</dbReference>
<dbReference type="Pfam" id="PF07690">
    <property type="entry name" value="MFS_1"/>
    <property type="match status" value="1"/>
</dbReference>
<proteinExistence type="predicted"/>
<name>A0A0H5C2I0_CYBJN</name>
<protein>
    <recommendedName>
        <fullName evidence="8">MFS general substrate transporter</fullName>
    </recommendedName>
</protein>
<keyword evidence="4 5" id="KW-0472">Membrane</keyword>
<feature type="transmembrane region" description="Helical" evidence="5">
    <location>
        <begin position="536"/>
        <end position="554"/>
    </location>
</feature>
<feature type="transmembrane region" description="Helical" evidence="5">
    <location>
        <begin position="442"/>
        <end position="462"/>
    </location>
</feature>
<feature type="transmembrane region" description="Helical" evidence="5">
    <location>
        <begin position="178"/>
        <end position="200"/>
    </location>
</feature>
<dbReference type="Proteomes" id="UP000038830">
    <property type="component" value="Unassembled WGS sequence"/>
</dbReference>
<dbReference type="GO" id="GO:0022857">
    <property type="term" value="F:transmembrane transporter activity"/>
    <property type="evidence" value="ECO:0007669"/>
    <property type="project" value="InterPro"/>
</dbReference>
<evidence type="ECO:0000256" key="2">
    <source>
        <dbReference type="ARBA" id="ARBA00022692"/>
    </source>
</evidence>
<reference evidence="7" key="1">
    <citation type="journal article" date="2015" name="J. Biotechnol.">
        <title>The structure of the Cyberlindnera jadinii genome and its relation to Candida utilis analyzed by the occurrence of single nucleotide polymorphisms.</title>
        <authorList>
            <person name="Rupp O."/>
            <person name="Brinkrolf K."/>
            <person name="Buerth C."/>
            <person name="Kunigo M."/>
            <person name="Schneider J."/>
            <person name="Jaenicke S."/>
            <person name="Goesmann A."/>
            <person name="Puehler A."/>
            <person name="Jaeger K.-E."/>
            <person name="Ernst J.F."/>
        </authorList>
    </citation>
    <scope>NUCLEOTIDE SEQUENCE [LARGE SCALE GENOMIC DNA]</scope>
    <source>
        <strain evidence="7">ATCC 18201 / CBS 1600 / BCRC 20928 / JCM 3617 / NBRC 0987 / NRRL Y-1542</strain>
    </source>
</reference>
<feature type="transmembrane region" description="Helical" evidence="5">
    <location>
        <begin position="468"/>
        <end position="490"/>
    </location>
</feature>
<dbReference type="InterPro" id="IPR011701">
    <property type="entry name" value="MFS"/>
</dbReference>
<evidence type="ECO:0000313" key="7">
    <source>
        <dbReference type="Proteomes" id="UP000038830"/>
    </source>
</evidence>
<feature type="transmembrane region" description="Helical" evidence="5">
    <location>
        <begin position="247"/>
        <end position="270"/>
    </location>
</feature>
<dbReference type="EMBL" id="CDQK01000002">
    <property type="protein sequence ID" value="CEP22048.1"/>
    <property type="molecule type" value="Genomic_DNA"/>
</dbReference>
<dbReference type="PANTHER" id="PTHR23507:SF1">
    <property type="entry name" value="FI18259P1-RELATED"/>
    <property type="match status" value="1"/>
</dbReference>
<feature type="transmembrane region" description="Helical" evidence="5">
    <location>
        <begin position="398"/>
        <end position="421"/>
    </location>
</feature>
<organism evidence="6 7">
    <name type="scientific">Cyberlindnera jadinii (strain ATCC 18201 / CBS 1600 / BCRC 20928 / JCM 3617 / NBRC 0987 / NRRL Y-1542)</name>
    <name type="common">Torula yeast</name>
    <name type="synonym">Candida utilis</name>
    <dbReference type="NCBI Taxonomy" id="983966"/>
    <lineage>
        <taxon>Eukaryota</taxon>
        <taxon>Fungi</taxon>
        <taxon>Dikarya</taxon>
        <taxon>Ascomycota</taxon>
        <taxon>Saccharomycotina</taxon>
        <taxon>Saccharomycetes</taxon>
        <taxon>Phaffomycetales</taxon>
        <taxon>Phaffomycetaceae</taxon>
        <taxon>Cyberlindnera</taxon>
    </lineage>
</organism>
<dbReference type="AlphaFoldDB" id="A0A0H5C2I0"/>
<dbReference type="GO" id="GO:0016020">
    <property type="term" value="C:membrane"/>
    <property type="evidence" value="ECO:0007669"/>
    <property type="project" value="UniProtKB-SubCell"/>
</dbReference>
<dbReference type="PANTHER" id="PTHR23507">
    <property type="entry name" value="ZGC:174356"/>
    <property type="match status" value="1"/>
</dbReference>
<sequence>MSEELLKSSKAMQYNKIDNSRSESEEPAIDLDDPFDFSLKETEEQWMIENRERFRKLPWYRKPSRPLLYSVLALHAFSFTVLFGPLVLLMLESICQYDPTEGQSSGMGMRDVGHFLMMVKRMDMGGSTPDQGSDCKNPNSQQVLSNIQSFLSLISGLLGFFVSGKLGQMSDIRGRVYVLRMLGLLNSFQTLCMIAYFVWYGGYNKFLMVLVCSIGHFGGGIMTLISTGNSYLTDIVTDEERTISISWMMSCVYLMLGLGPLIGSAAVKISDGDNKVVLYISLLTGLASLILMFTMAETRHPEAMISAHQEIANKSGAVIYHENKIVNAALSLYYSFISFFKPMKRLWLERSPSGSLVPRINVLTLIFVDLANMAATAGTMSVITLYTVLQFKWTSVEIGYYMSISGFGRAGVLLLVAPLFLKTLQKVFHMEQKSDSLDKMDKACIVSSLVFVFLSSLLLIVWDSSTAVYLSALLQSLSGMVSPTIQGSIIKYSSKTTSGEMFGAMALVRHLAMLILPVTFLQIYSHTVDFWPKFFMYIPFVGSILTLVVSVIFLKEHHELYY</sequence>
<gene>
    <name evidence="6" type="ORF">BN1211_2312</name>
</gene>
<feature type="transmembrane region" description="Helical" evidence="5">
    <location>
        <begin position="206"/>
        <end position="226"/>
    </location>
</feature>
<accession>A0A0H5C2I0</accession>
<evidence type="ECO:0000256" key="5">
    <source>
        <dbReference type="SAM" id="Phobius"/>
    </source>
</evidence>
<evidence type="ECO:0000313" key="6">
    <source>
        <dbReference type="EMBL" id="CEP22048.1"/>
    </source>
</evidence>
<dbReference type="SUPFAM" id="SSF103473">
    <property type="entry name" value="MFS general substrate transporter"/>
    <property type="match status" value="1"/>
</dbReference>
<evidence type="ECO:0000256" key="1">
    <source>
        <dbReference type="ARBA" id="ARBA00004141"/>
    </source>
</evidence>
<keyword evidence="3 5" id="KW-1133">Transmembrane helix</keyword>
<feature type="transmembrane region" description="Helical" evidence="5">
    <location>
        <begin position="276"/>
        <end position="296"/>
    </location>
</feature>